<dbReference type="Proteomes" id="UP000245250">
    <property type="component" value="Chromosome"/>
</dbReference>
<evidence type="ECO:0000313" key="1">
    <source>
        <dbReference type="EMBL" id="AWK04553.1"/>
    </source>
</evidence>
<dbReference type="EMBL" id="CP029255">
    <property type="protein sequence ID" value="AWK04553.1"/>
    <property type="molecule type" value="Genomic_DNA"/>
</dbReference>
<gene>
    <name evidence="1" type="ORF">HYN56_10055</name>
</gene>
<dbReference type="KEGG" id="fcr:HYN56_10055"/>
<reference evidence="1 2" key="1">
    <citation type="submission" date="2018-05" db="EMBL/GenBank/DDBJ databases">
        <title>Genome sequencing of Flavobacterium sp. HYN0056.</title>
        <authorList>
            <person name="Yi H."/>
            <person name="Baek C."/>
        </authorList>
    </citation>
    <scope>NUCLEOTIDE SEQUENCE [LARGE SCALE GENOMIC DNA]</scope>
    <source>
        <strain evidence="1 2">HYN0056</strain>
    </source>
</reference>
<accession>A0A2S1YKI5</accession>
<protein>
    <submittedName>
        <fullName evidence="1">Uncharacterized protein</fullName>
    </submittedName>
</protein>
<dbReference type="AlphaFoldDB" id="A0A2S1YKI5"/>
<keyword evidence="2" id="KW-1185">Reference proteome</keyword>
<proteinExistence type="predicted"/>
<organism evidence="1 2">
    <name type="scientific">Flavobacterium crocinum</name>
    <dbReference type="NCBI Taxonomy" id="2183896"/>
    <lineage>
        <taxon>Bacteria</taxon>
        <taxon>Pseudomonadati</taxon>
        <taxon>Bacteroidota</taxon>
        <taxon>Flavobacteriia</taxon>
        <taxon>Flavobacteriales</taxon>
        <taxon>Flavobacteriaceae</taxon>
        <taxon>Flavobacterium</taxon>
    </lineage>
</organism>
<dbReference type="OrthoDB" id="9777694at2"/>
<sequence length="360" mass="42805">MKDMETKELKRKELFDLVWSTPLTKLTLQYAYTNEGLKKICKEFEIPIPDRSYWSKLKFNKLVKKVDFNPNFDGNDKIILALRKEGEPINIDQTPLTIRTKEIVNDKKAPIVVPDTIIKPDIITIQTKEYWKGKIKFSSYHNDNTIVYPIRVGDNCRKRALLFMDAFTKLLRYRGHDWGKEYDNTGVVIDTIFIEIDLREATKRIPSTKQYYTSDYVPTGELIFKMGKYSDEKEWRDGKTKLEELLARIMAKLEIYAEAEKIRKEKNRLWHLQYEEEQKRKEEIKKLKNEEVEKFNKLLALSEQYNKALLIRQYIEAEKQKAIRSNNLTIEKDEWIKWACDKADWLDPLINKCDDILDLS</sequence>
<dbReference type="RefSeq" id="WP_109192052.1">
    <property type="nucleotide sequence ID" value="NZ_CP029255.1"/>
</dbReference>
<name>A0A2S1YKI5_9FLAO</name>
<evidence type="ECO:0000313" key="2">
    <source>
        <dbReference type="Proteomes" id="UP000245250"/>
    </source>
</evidence>